<protein>
    <submittedName>
        <fullName evidence="1">Uncharacterized protein</fullName>
    </submittedName>
</protein>
<accession>A0A2J6QFL2</accession>
<keyword evidence="2" id="KW-1185">Reference proteome</keyword>
<sequence length="155" mass="17412">MPSPFNMLSIPRTCPRTCPACRDTLSANATSTTLLTKFSIPVPNELIYRMSLLMECPARTTDMPSPMCARTSLIVFGISATVTNTDTPKFKSNFLSSTKNPFRIWTKSSTIKCRALISGSLVQSWSRRKDEKTQRQSLAHESGYARMLQGPERQW</sequence>
<organism evidence="1 2">
    <name type="scientific">Hyaloscypha hepaticicola</name>
    <dbReference type="NCBI Taxonomy" id="2082293"/>
    <lineage>
        <taxon>Eukaryota</taxon>
        <taxon>Fungi</taxon>
        <taxon>Dikarya</taxon>
        <taxon>Ascomycota</taxon>
        <taxon>Pezizomycotina</taxon>
        <taxon>Leotiomycetes</taxon>
        <taxon>Helotiales</taxon>
        <taxon>Hyaloscyphaceae</taxon>
        <taxon>Hyaloscypha</taxon>
    </lineage>
</organism>
<proteinExistence type="predicted"/>
<dbReference type="AlphaFoldDB" id="A0A2J6QFL2"/>
<dbReference type="EMBL" id="KZ613471">
    <property type="protein sequence ID" value="PMD25042.1"/>
    <property type="molecule type" value="Genomic_DNA"/>
</dbReference>
<name>A0A2J6QFL2_9HELO</name>
<gene>
    <name evidence="1" type="ORF">NA56DRAFT_467566</name>
</gene>
<reference evidence="1 2" key="1">
    <citation type="submission" date="2016-05" db="EMBL/GenBank/DDBJ databases">
        <title>A degradative enzymes factory behind the ericoid mycorrhizal symbiosis.</title>
        <authorList>
            <consortium name="DOE Joint Genome Institute"/>
            <person name="Martino E."/>
            <person name="Morin E."/>
            <person name="Grelet G."/>
            <person name="Kuo A."/>
            <person name="Kohler A."/>
            <person name="Daghino S."/>
            <person name="Barry K."/>
            <person name="Choi C."/>
            <person name="Cichocki N."/>
            <person name="Clum A."/>
            <person name="Copeland A."/>
            <person name="Hainaut M."/>
            <person name="Haridas S."/>
            <person name="Labutti K."/>
            <person name="Lindquist E."/>
            <person name="Lipzen A."/>
            <person name="Khouja H.-R."/>
            <person name="Murat C."/>
            <person name="Ohm R."/>
            <person name="Olson A."/>
            <person name="Spatafora J."/>
            <person name="Veneault-Fourrey C."/>
            <person name="Henrissat B."/>
            <person name="Grigoriev I."/>
            <person name="Martin F."/>
            <person name="Perotto S."/>
        </authorList>
    </citation>
    <scope>NUCLEOTIDE SEQUENCE [LARGE SCALE GENOMIC DNA]</scope>
    <source>
        <strain evidence="1 2">UAMH 7357</strain>
    </source>
</reference>
<dbReference type="Proteomes" id="UP000235672">
    <property type="component" value="Unassembled WGS sequence"/>
</dbReference>
<evidence type="ECO:0000313" key="2">
    <source>
        <dbReference type="Proteomes" id="UP000235672"/>
    </source>
</evidence>
<evidence type="ECO:0000313" key="1">
    <source>
        <dbReference type="EMBL" id="PMD25042.1"/>
    </source>
</evidence>